<accession>A0A1L9PDP1</accession>
<dbReference type="STRING" id="1036611.A0A1L9PDP1"/>
<reference evidence="3" key="1">
    <citation type="journal article" date="2017" name="Genome Biol.">
        <title>Comparative genomics reveals high biological diversity and specific adaptations in the industrially and medically important fungal genus Aspergillus.</title>
        <authorList>
            <person name="de Vries R.P."/>
            <person name="Riley R."/>
            <person name="Wiebenga A."/>
            <person name="Aguilar-Osorio G."/>
            <person name="Amillis S."/>
            <person name="Uchima C.A."/>
            <person name="Anderluh G."/>
            <person name="Asadollahi M."/>
            <person name="Askin M."/>
            <person name="Barry K."/>
            <person name="Battaglia E."/>
            <person name="Bayram O."/>
            <person name="Benocci T."/>
            <person name="Braus-Stromeyer S.A."/>
            <person name="Caldana C."/>
            <person name="Canovas D."/>
            <person name="Cerqueira G.C."/>
            <person name="Chen F."/>
            <person name="Chen W."/>
            <person name="Choi C."/>
            <person name="Clum A."/>
            <person name="Dos Santos R.A."/>
            <person name="Damasio A.R."/>
            <person name="Diallinas G."/>
            <person name="Emri T."/>
            <person name="Fekete E."/>
            <person name="Flipphi M."/>
            <person name="Freyberg S."/>
            <person name="Gallo A."/>
            <person name="Gournas C."/>
            <person name="Habgood R."/>
            <person name="Hainaut M."/>
            <person name="Harispe M.L."/>
            <person name="Henrissat B."/>
            <person name="Hilden K.S."/>
            <person name="Hope R."/>
            <person name="Hossain A."/>
            <person name="Karabika E."/>
            <person name="Karaffa L."/>
            <person name="Karanyi Z."/>
            <person name="Krasevec N."/>
            <person name="Kuo A."/>
            <person name="Kusch H."/>
            <person name="LaButti K."/>
            <person name="Lagendijk E.L."/>
            <person name="Lapidus A."/>
            <person name="Levasseur A."/>
            <person name="Lindquist E."/>
            <person name="Lipzen A."/>
            <person name="Logrieco A.F."/>
            <person name="MacCabe A."/>
            <person name="Maekelae M.R."/>
            <person name="Malavazi I."/>
            <person name="Melin P."/>
            <person name="Meyer V."/>
            <person name="Mielnichuk N."/>
            <person name="Miskei M."/>
            <person name="Molnar A.P."/>
            <person name="Mule G."/>
            <person name="Ngan C.Y."/>
            <person name="Orejas M."/>
            <person name="Orosz E."/>
            <person name="Ouedraogo J.P."/>
            <person name="Overkamp K.M."/>
            <person name="Park H.-S."/>
            <person name="Perrone G."/>
            <person name="Piumi F."/>
            <person name="Punt P.J."/>
            <person name="Ram A.F."/>
            <person name="Ramon A."/>
            <person name="Rauscher S."/>
            <person name="Record E."/>
            <person name="Riano-Pachon D.M."/>
            <person name="Robert V."/>
            <person name="Roehrig J."/>
            <person name="Ruller R."/>
            <person name="Salamov A."/>
            <person name="Salih N.S."/>
            <person name="Samson R.A."/>
            <person name="Sandor E."/>
            <person name="Sanguinetti M."/>
            <person name="Schuetze T."/>
            <person name="Sepcic K."/>
            <person name="Shelest E."/>
            <person name="Sherlock G."/>
            <person name="Sophianopoulou V."/>
            <person name="Squina F.M."/>
            <person name="Sun H."/>
            <person name="Susca A."/>
            <person name="Todd R.B."/>
            <person name="Tsang A."/>
            <person name="Unkles S.E."/>
            <person name="van de Wiele N."/>
            <person name="van Rossen-Uffink D."/>
            <person name="Oliveira J.V."/>
            <person name="Vesth T.C."/>
            <person name="Visser J."/>
            <person name="Yu J.-H."/>
            <person name="Zhou M."/>
            <person name="Andersen M.R."/>
            <person name="Archer D.B."/>
            <person name="Baker S.E."/>
            <person name="Benoit I."/>
            <person name="Brakhage A.A."/>
            <person name="Braus G.H."/>
            <person name="Fischer R."/>
            <person name="Frisvad J.C."/>
            <person name="Goldman G.H."/>
            <person name="Houbraken J."/>
            <person name="Oakley B."/>
            <person name="Pocsi I."/>
            <person name="Scazzocchio C."/>
            <person name="Seiboth B."/>
            <person name="vanKuyk P.A."/>
            <person name="Wortman J."/>
            <person name="Dyer P.S."/>
            <person name="Grigoriev I.V."/>
        </authorList>
    </citation>
    <scope>NUCLEOTIDE SEQUENCE [LARGE SCALE GENOMIC DNA]</scope>
    <source>
        <strain evidence="3">CBS 583.65</strain>
    </source>
</reference>
<dbReference type="PANTHER" id="PTHR22893:SF91">
    <property type="entry name" value="NADPH DEHYDROGENASE 2-RELATED"/>
    <property type="match status" value="1"/>
</dbReference>
<dbReference type="InterPro" id="IPR001155">
    <property type="entry name" value="OxRdtase_FMN_N"/>
</dbReference>
<evidence type="ECO:0000259" key="1">
    <source>
        <dbReference type="Pfam" id="PF00724"/>
    </source>
</evidence>
<dbReference type="GeneID" id="63731048"/>
<dbReference type="EMBL" id="KV878127">
    <property type="protein sequence ID" value="OJI99608.1"/>
    <property type="molecule type" value="Genomic_DNA"/>
</dbReference>
<dbReference type="Gene3D" id="3.20.20.70">
    <property type="entry name" value="Aldolase class I"/>
    <property type="match status" value="1"/>
</dbReference>
<gene>
    <name evidence="2" type="ORF">ASPVEDRAFT_60562</name>
</gene>
<dbReference type="SUPFAM" id="SSF51395">
    <property type="entry name" value="FMN-linked oxidoreductases"/>
    <property type="match status" value="1"/>
</dbReference>
<sequence length="394" mass="44077">MSSLLEPITVGERLPLRNRVVMGSMTRNRCIDDYKPGPAQVKHYADRARDGVGLIVNEGTFVDWTGCEWKYSPVMITDDHAQAWRRVTDAVHEEGGKIFFQAWHAGRCQHDQMPIKKQMGGPVLAPSSIKADAGKYRDLPGSPGHTDNVEAIEDPREVIETYRHSVELAKNAGFDGVELLAQGGYLPHQFLMKRANKRTDRYGGTVENRCRFVLEVVDAISKVFGWPEFICVKLNPTDFANDSMVTFEEMKETYTHLIKELVARKVGIINLSRRGADPNAGTGDFFGLVGRPSDYPLPPNYDPVLDFGPLVKYPGSPSLLMANHDYTVEEANILVEEGKLDLITFGRPFIYNPDVISRISHGIPLATNDRGNTVHYGPYQTPDENYNDWPVAAI</sequence>
<dbReference type="GO" id="GO:0016491">
    <property type="term" value="F:oxidoreductase activity"/>
    <property type="evidence" value="ECO:0007669"/>
    <property type="project" value="InterPro"/>
</dbReference>
<dbReference type="InterPro" id="IPR045247">
    <property type="entry name" value="Oye-like"/>
</dbReference>
<dbReference type="AlphaFoldDB" id="A0A1L9PDP1"/>
<proteinExistence type="predicted"/>
<keyword evidence="3" id="KW-1185">Reference proteome</keyword>
<dbReference type="PANTHER" id="PTHR22893">
    <property type="entry name" value="NADH OXIDOREDUCTASE-RELATED"/>
    <property type="match status" value="1"/>
</dbReference>
<evidence type="ECO:0000313" key="2">
    <source>
        <dbReference type="EMBL" id="OJI99608.1"/>
    </source>
</evidence>
<evidence type="ECO:0000313" key="3">
    <source>
        <dbReference type="Proteomes" id="UP000184073"/>
    </source>
</evidence>
<dbReference type="RefSeq" id="XP_040665371.1">
    <property type="nucleotide sequence ID" value="XM_040815537.1"/>
</dbReference>
<protein>
    <recommendedName>
        <fullName evidence="1">NADH:flavin oxidoreductase/NADH oxidase N-terminal domain-containing protein</fullName>
    </recommendedName>
</protein>
<dbReference type="InterPro" id="IPR013785">
    <property type="entry name" value="Aldolase_TIM"/>
</dbReference>
<name>A0A1L9PDP1_ASPVE</name>
<dbReference type="Proteomes" id="UP000184073">
    <property type="component" value="Unassembled WGS sequence"/>
</dbReference>
<organism evidence="2 3">
    <name type="scientific">Aspergillus versicolor CBS 583.65</name>
    <dbReference type="NCBI Taxonomy" id="1036611"/>
    <lineage>
        <taxon>Eukaryota</taxon>
        <taxon>Fungi</taxon>
        <taxon>Dikarya</taxon>
        <taxon>Ascomycota</taxon>
        <taxon>Pezizomycotina</taxon>
        <taxon>Eurotiomycetes</taxon>
        <taxon>Eurotiomycetidae</taxon>
        <taxon>Eurotiales</taxon>
        <taxon>Aspergillaceae</taxon>
        <taxon>Aspergillus</taxon>
        <taxon>Aspergillus subgen. Nidulantes</taxon>
    </lineage>
</organism>
<dbReference type="Pfam" id="PF00724">
    <property type="entry name" value="Oxidored_FMN"/>
    <property type="match status" value="1"/>
</dbReference>
<feature type="domain" description="NADH:flavin oxidoreductase/NADH oxidase N-terminal" evidence="1">
    <location>
        <begin position="4"/>
        <end position="265"/>
    </location>
</feature>
<dbReference type="OrthoDB" id="276546at2759"/>
<dbReference type="GO" id="GO:0010181">
    <property type="term" value="F:FMN binding"/>
    <property type="evidence" value="ECO:0007669"/>
    <property type="project" value="InterPro"/>
</dbReference>
<dbReference type="VEuPathDB" id="FungiDB:ASPVEDRAFT_60562"/>